<dbReference type="SUPFAM" id="SSF50249">
    <property type="entry name" value="Nucleic acid-binding proteins"/>
    <property type="match status" value="1"/>
</dbReference>
<proteinExistence type="predicted"/>
<dbReference type="InterPro" id="IPR040260">
    <property type="entry name" value="RFA2-like"/>
</dbReference>
<dbReference type="AlphaFoldDB" id="A0AAV0ZZH3"/>
<protein>
    <submittedName>
        <fullName evidence="4">Uncharacterized protein</fullName>
    </submittedName>
</protein>
<evidence type="ECO:0000256" key="2">
    <source>
        <dbReference type="ARBA" id="ARBA00023125"/>
    </source>
</evidence>
<dbReference type="PANTHER" id="PTHR13989:SF16">
    <property type="entry name" value="REPLICATION PROTEIN A2"/>
    <property type="match status" value="1"/>
</dbReference>
<dbReference type="EMBL" id="OX451738">
    <property type="protein sequence ID" value="CAI8602918.1"/>
    <property type="molecule type" value="Genomic_DNA"/>
</dbReference>
<accession>A0AAV0ZZH3</accession>
<keyword evidence="2" id="KW-0238">DNA-binding</keyword>
<dbReference type="Proteomes" id="UP001157006">
    <property type="component" value="Chromosome 3"/>
</dbReference>
<dbReference type="GO" id="GO:0006289">
    <property type="term" value="P:nucleotide-excision repair"/>
    <property type="evidence" value="ECO:0007669"/>
    <property type="project" value="TreeGrafter"/>
</dbReference>
<keyword evidence="3" id="KW-0539">Nucleus</keyword>
<evidence type="ECO:0000256" key="3">
    <source>
        <dbReference type="ARBA" id="ARBA00023242"/>
    </source>
</evidence>
<sequence>MNIDGVEVGTISLLGRVCSKAGQITDVKFVLDDGTGMIECTKWLQEPADSIPMESILNGMPVTDFNEIAHHFLDCIYVHLYNLMFRASNPHQQHVPNSTQITPTRGHQFQAVSANQFLGQNNNDQKSVEQLVSDFLLLPQNREITEGTPHDVIREHLRIPLDRLKLAIENLTYEGQIYEGVTDRYKSAIDG</sequence>
<reference evidence="4 5" key="1">
    <citation type="submission" date="2023-01" db="EMBL/GenBank/DDBJ databases">
        <authorList>
            <person name="Kreplak J."/>
        </authorList>
    </citation>
    <scope>NUCLEOTIDE SEQUENCE [LARGE SCALE GENOMIC DNA]</scope>
</reference>
<dbReference type="GO" id="GO:0000724">
    <property type="term" value="P:double-strand break repair via homologous recombination"/>
    <property type="evidence" value="ECO:0007669"/>
    <property type="project" value="TreeGrafter"/>
</dbReference>
<dbReference type="GO" id="GO:0000781">
    <property type="term" value="C:chromosome, telomeric region"/>
    <property type="evidence" value="ECO:0007669"/>
    <property type="project" value="TreeGrafter"/>
</dbReference>
<keyword evidence="5" id="KW-1185">Reference proteome</keyword>
<evidence type="ECO:0000313" key="4">
    <source>
        <dbReference type="EMBL" id="CAI8602918.1"/>
    </source>
</evidence>
<dbReference type="GO" id="GO:0005662">
    <property type="term" value="C:DNA replication factor A complex"/>
    <property type="evidence" value="ECO:0007669"/>
    <property type="project" value="TreeGrafter"/>
</dbReference>
<dbReference type="InterPro" id="IPR012340">
    <property type="entry name" value="NA-bd_OB-fold"/>
</dbReference>
<dbReference type="GO" id="GO:0006260">
    <property type="term" value="P:DNA replication"/>
    <property type="evidence" value="ECO:0007669"/>
    <property type="project" value="TreeGrafter"/>
</dbReference>
<comment type="subcellular location">
    <subcellularLocation>
        <location evidence="1">Nucleus</location>
    </subcellularLocation>
</comment>
<dbReference type="PANTHER" id="PTHR13989">
    <property type="entry name" value="REPLICATION PROTEIN A-RELATED"/>
    <property type="match status" value="1"/>
</dbReference>
<evidence type="ECO:0000313" key="5">
    <source>
        <dbReference type="Proteomes" id="UP001157006"/>
    </source>
</evidence>
<dbReference type="GO" id="GO:0035861">
    <property type="term" value="C:site of double-strand break"/>
    <property type="evidence" value="ECO:0007669"/>
    <property type="project" value="TreeGrafter"/>
</dbReference>
<name>A0AAV0ZZH3_VICFA</name>
<dbReference type="Gene3D" id="2.40.50.140">
    <property type="entry name" value="Nucleic acid-binding proteins"/>
    <property type="match status" value="1"/>
</dbReference>
<evidence type="ECO:0000256" key="1">
    <source>
        <dbReference type="ARBA" id="ARBA00004123"/>
    </source>
</evidence>
<dbReference type="GO" id="GO:0003697">
    <property type="term" value="F:single-stranded DNA binding"/>
    <property type="evidence" value="ECO:0007669"/>
    <property type="project" value="TreeGrafter"/>
</dbReference>
<organism evidence="4 5">
    <name type="scientific">Vicia faba</name>
    <name type="common">Broad bean</name>
    <name type="synonym">Faba vulgaris</name>
    <dbReference type="NCBI Taxonomy" id="3906"/>
    <lineage>
        <taxon>Eukaryota</taxon>
        <taxon>Viridiplantae</taxon>
        <taxon>Streptophyta</taxon>
        <taxon>Embryophyta</taxon>
        <taxon>Tracheophyta</taxon>
        <taxon>Spermatophyta</taxon>
        <taxon>Magnoliopsida</taxon>
        <taxon>eudicotyledons</taxon>
        <taxon>Gunneridae</taxon>
        <taxon>Pentapetalae</taxon>
        <taxon>rosids</taxon>
        <taxon>fabids</taxon>
        <taxon>Fabales</taxon>
        <taxon>Fabaceae</taxon>
        <taxon>Papilionoideae</taxon>
        <taxon>50 kb inversion clade</taxon>
        <taxon>NPAAA clade</taxon>
        <taxon>Hologalegina</taxon>
        <taxon>IRL clade</taxon>
        <taxon>Fabeae</taxon>
        <taxon>Vicia</taxon>
    </lineage>
</organism>
<gene>
    <name evidence="4" type="ORF">VFH_III062960</name>
</gene>